<evidence type="ECO:0000256" key="2">
    <source>
        <dbReference type="ARBA" id="ARBA00008873"/>
    </source>
</evidence>
<dbReference type="SUPFAM" id="SSF161111">
    <property type="entry name" value="Cation efflux protein transmembrane domain-like"/>
    <property type="match status" value="1"/>
</dbReference>
<proteinExistence type="inferred from homology"/>
<dbReference type="SUPFAM" id="SSF160240">
    <property type="entry name" value="Cation efflux protein cytoplasmic domain-like"/>
    <property type="match status" value="1"/>
</dbReference>
<dbReference type="InterPro" id="IPR027469">
    <property type="entry name" value="Cation_efflux_TMD_sf"/>
</dbReference>
<evidence type="ECO:0000256" key="4">
    <source>
        <dbReference type="ARBA" id="ARBA00022692"/>
    </source>
</evidence>
<evidence type="ECO:0000259" key="9">
    <source>
        <dbReference type="Pfam" id="PF01545"/>
    </source>
</evidence>
<feature type="transmembrane region" description="Helical" evidence="8">
    <location>
        <begin position="140"/>
        <end position="164"/>
    </location>
</feature>
<name>B9HY39_POPTR</name>
<dbReference type="InterPro" id="IPR036837">
    <property type="entry name" value="Cation_efflux_CTD_sf"/>
</dbReference>
<dbReference type="PANTHER" id="PTHR43840:SF16">
    <property type="entry name" value="CATION EFFLUX PROTEIN CYTOPLASMIC DOMAIN-CONTAINING PROTEIN"/>
    <property type="match status" value="1"/>
</dbReference>
<gene>
    <name evidence="11" type="ORF">POPTR_010G172600</name>
</gene>
<feature type="transmembrane region" description="Helical" evidence="8">
    <location>
        <begin position="185"/>
        <end position="203"/>
    </location>
</feature>
<evidence type="ECO:0000256" key="6">
    <source>
        <dbReference type="ARBA" id="ARBA00023065"/>
    </source>
</evidence>
<keyword evidence="7 8" id="KW-0472">Membrane</keyword>
<dbReference type="GO" id="GO:0008324">
    <property type="term" value="F:monoatomic cation transmembrane transporter activity"/>
    <property type="evidence" value="ECO:0000318"/>
    <property type="project" value="GO_Central"/>
</dbReference>
<dbReference type="Proteomes" id="UP000006729">
    <property type="component" value="Chromosome 10"/>
</dbReference>
<dbReference type="OMA" id="RISFYAN"/>
<dbReference type="Gene3D" id="3.30.70.1350">
    <property type="entry name" value="Cation efflux protein, cytoplasmic domain"/>
    <property type="match status" value="1"/>
</dbReference>
<dbReference type="InterPro" id="IPR050291">
    <property type="entry name" value="CDF_Transporter"/>
</dbReference>
<dbReference type="InterPro" id="IPR058533">
    <property type="entry name" value="Cation_efflux_TM"/>
</dbReference>
<feature type="domain" description="Cation efflux protein transmembrane" evidence="9">
    <location>
        <begin position="119"/>
        <end position="310"/>
    </location>
</feature>
<dbReference type="AlphaFoldDB" id="B9HY39"/>
<dbReference type="EMBL" id="CM009299">
    <property type="protein sequence ID" value="PNT17069.1"/>
    <property type="molecule type" value="Genomic_DNA"/>
</dbReference>
<dbReference type="InParanoid" id="B9HY39"/>
<dbReference type="OrthoDB" id="78296at2759"/>
<evidence type="ECO:0000256" key="5">
    <source>
        <dbReference type="ARBA" id="ARBA00022989"/>
    </source>
</evidence>
<reference evidence="11 12" key="1">
    <citation type="journal article" date="2006" name="Science">
        <title>The genome of black cottonwood, Populus trichocarpa (Torr. &amp; Gray).</title>
        <authorList>
            <person name="Tuskan G.A."/>
            <person name="Difazio S."/>
            <person name="Jansson S."/>
            <person name="Bohlmann J."/>
            <person name="Grigoriev I."/>
            <person name="Hellsten U."/>
            <person name="Putnam N."/>
            <person name="Ralph S."/>
            <person name="Rombauts S."/>
            <person name="Salamov A."/>
            <person name="Schein J."/>
            <person name="Sterck L."/>
            <person name="Aerts A."/>
            <person name="Bhalerao R.R."/>
            <person name="Bhalerao R.P."/>
            <person name="Blaudez D."/>
            <person name="Boerjan W."/>
            <person name="Brun A."/>
            <person name="Brunner A."/>
            <person name="Busov V."/>
            <person name="Campbell M."/>
            <person name="Carlson J."/>
            <person name="Chalot M."/>
            <person name="Chapman J."/>
            <person name="Chen G.L."/>
            <person name="Cooper D."/>
            <person name="Coutinho P.M."/>
            <person name="Couturier J."/>
            <person name="Covert S."/>
            <person name="Cronk Q."/>
            <person name="Cunningham R."/>
            <person name="Davis J."/>
            <person name="Degroeve S."/>
            <person name="Dejardin A."/>
            <person name="Depamphilis C."/>
            <person name="Detter J."/>
            <person name="Dirks B."/>
            <person name="Dubchak I."/>
            <person name="Duplessis S."/>
            <person name="Ehlting J."/>
            <person name="Ellis B."/>
            <person name="Gendler K."/>
            <person name="Goodstein D."/>
            <person name="Gribskov M."/>
            <person name="Grimwood J."/>
            <person name="Groover A."/>
            <person name="Gunter L."/>
            <person name="Hamberger B."/>
            <person name="Heinze B."/>
            <person name="Helariutta Y."/>
            <person name="Henrissat B."/>
            <person name="Holligan D."/>
            <person name="Holt R."/>
            <person name="Huang W."/>
            <person name="Islam-Faridi N."/>
            <person name="Jones S."/>
            <person name="Jones-Rhoades M."/>
            <person name="Jorgensen R."/>
            <person name="Joshi C."/>
            <person name="Kangasjarvi J."/>
            <person name="Karlsson J."/>
            <person name="Kelleher C."/>
            <person name="Kirkpatrick R."/>
            <person name="Kirst M."/>
            <person name="Kohler A."/>
            <person name="Kalluri U."/>
            <person name="Larimer F."/>
            <person name="Leebens-Mack J."/>
            <person name="Leple J.C."/>
            <person name="Locascio P."/>
            <person name="Lou Y."/>
            <person name="Lucas S."/>
            <person name="Martin F."/>
            <person name="Montanini B."/>
            <person name="Napoli C."/>
            <person name="Nelson D.R."/>
            <person name="Nelson C."/>
            <person name="Nieminen K."/>
            <person name="Nilsson O."/>
            <person name="Pereda V."/>
            <person name="Peter G."/>
            <person name="Philippe R."/>
            <person name="Pilate G."/>
            <person name="Poliakov A."/>
            <person name="Razumovskaya J."/>
            <person name="Richardson P."/>
            <person name="Rinaldi C."/>
            <person name="Ritland K."/>
            <person name="Rouze P."/>
            <person name="Ryaboy D."/>
            <person name="Schmutz J."/>
            <person name="Schrader J."/>
            <person name="Segerman B."/>
            <person name="Shin H."/>
            <person name="Siddiqui A."/>
            <person name="Sterky F."/>
            <person name="Terry A."/>
            <person name="Tsai C.J."/>
            <person name="Uberbacher E."/>
            <person name="Unneberg P."/>
            <person name="Vahala J."/>
            <person name="Wall K."/>
            <person name="Wessler S."/>
            <person name="Yang G."/>
            <person name="Yin T."/>
            <person name="Douglas C."/>
            <person name="Marra M."/>
            <person name="Sandberg G."/>
            <person name="Van de Peer Y."/>
            <person name="Rokhsar D."/>
        </authorList>
    </citation>
    <scope>NUCLEOTIDE SEQUENCE [LARGE SCALE GENOMIC DNA]</scope>
    <source>
        <strain evidence="12">cv. Nisqually</strain>
    </source>
</reference>
<evidence type="ECO:0000313" key="11">
    <source>
        <dbReference type="EMBL" id="PNT17069.1"/>
    </source>
</evidence>
<dbReference type="GO" id="GO:0016020">
    <property type="term" value="C:membrane"/>
    <property type="evidence" value="ECO:0000318"/>
    <property type="project" value="GO_Central"/>
</dbReference>
<feature type="transmembrane region" description="Helical" evidence="8">
    <location>
        <begin position="223"/>
        <end position="242"/>
    </location>
</feature>
<feature type="transmembrane region" description="Helical" evidence="8">
    <location>
        <begin position="115"/>
        <end position="134"/>
    </location>
</feature>
<comment type="subcellular location">
    <subcellularLocation>
        <location evidence="1">Endomembrane system</location>
        <topology evidence="1">Multi-pass membrane protein</topology>
    </subcellularLocation>
</comment>
<sequence>MVSKQSSPRADSLDHRTDLLSPAVAGETVNMMTMEPSWQLSIDKFRLPERRMDSHSGFGYFLKTPRRHKKISEYYRWQEKLLEGFNEVESFVELGISPGSLTEDEMKQLARNERVAIYASNIANLVLFLAKVYASFESRSLAVIASTLDSLLDLLSGFILWFTAYAMKKPNQYRYPIGKQRMQPVGIVIFASVMATLGLQILFESGRELVTRAQPERDPNKEKWMIGIMVSVTVVKFVLVVYCRRFNNEIVRTYAQDHFFDVITNSIGLGSAVLAIKFYWWIDPIGAILIALYTMSNWGKTVVDNVRSLIGRTAPPEFLAKLTYLIWNHHMEIKHIETVRAYTFGCQYFVEVHIVLPQDMSLDQAHDIGETLEEKLEQLPGVERAFVHVDFDTTHQLEHKSKRPGIF</sequence>
<evidence type="ECO:0000313" key="12">
    <source>
        <dbReference type="Proteomes" id="UP000006729"/>
    </source>
</evidence>
<dbReference type="HOGENOM" id="CLU_013430_2_3_1"/>
<dbReference type="FunFam" id="1.20.1510.10:FF:000003">
    <property type="entry name" value="Metal tolerance protein 11"/>
    <property type="match status" value="1"/>
</dbReference>
<dbReference type="FunFam" id="3.30.70.1350:FF:000001">
    <property type="entry name" value="Metal tolerance protein 11"/>
    <property type="match status" value="1"/>
</dbReference>
<keyword evidence="6" id="KW-0406">Ion transport</keyword>
<dbReference type="GO" id="GO:0012505">
    <property type="term" value="C:endomembrane system"/>
    <property type="evidence" value="ECO:0007669"/>
    <property type="project" value="UniProtKB-SubCell"/>
</dbReference>
<protein>
    <submittedName>
        <fullName evidence="11">Uncharacterized protein</fullName>
    </submittedName>
</protein>
<dbReference type="KEGG" id="pop:7481602"/>
<keyword evidence="4 8" id="KW-0812">Transmembrane</keyword>
<feature type="transmembrane region" description="Helical" evidence="8">
    <location>
        <begin position="262"/>
        <end position="282"/>
    </location>
</feature>
<dbReference type="Gramene" id="Potri.010G172600.1.v4.1">
    <property type="protein sequence ID" value="Potri.010G172600.1.v4.1"/>
    <property type="gene ID" value="Potri.010G172600.v4.1"/>
</dbReference>
<keyword evidence="12" id="KW-1185">Reference proteome</keyword>
<comment type="similarity">
    <text evidence="2">Belongs to the cation diffusion facilitator (CDF) transporter (TC 2.A.4) family. SLC30A subfamily.</text>
</comment>
<dbReference type="Gene3D" id="1.20.1510.10">
    <property type="entry name" value="Cation efflux protein transmembrane domain"/>
    <property type="match status" value="1"/>
</dbReference>
<evidence type="ECO:0000256" key="3">
    <source>
        <dbReference type="ARBA" id="ARBA00022448"/>
    </source>
</evidence>
<feature type="domain" description="Cation efflux protein cytoplasmic" evidence="10">
    <location>
        <begin position="318"/>
        <end position="390"/>
    </location>
</feature>
<keyword evidence="3" id="KW-0813">Transport</keyword>
<dbReference type="InterPro" id="IPR002524">
    <property type="entry name" value="Cation_efflux"/>
</dbReference>
<dbReference type="STRING" id="3694.B9HY39"/>
<evidence type="ECO:0000259" key="10">
    <source>
        <dbReference type="Pfam" id="PF16916"/>
    </source>
</evidence>
<accession>B9HY39</accession>
<dbReference type="NCBIfam" id="TIGR01297">
    <property type="entry name" value="CDF"/>
    <property type="match status" value="1"/>
</dbReference>
<dbReference type="InterPro" id="IPR027470">
    <property type="entry name" value="Cation_efflux_CTD"/>
</dbReference>
<dbReference type="eggNOG" id="KOG1485">
    <property type="taxonomic scope" value="Eukaryota"/>
</dbReference>
<keyword evidence="5 8" id="KW-1133">Transmembrane helix</keyword>
<dbReference type="Pfam" id="PF01545">
    <property type="entry name" value="Cation_efflux"/>
    <property type="match status" value="1"/>
</dbReference>
<evidence type="ECO:0000256" key="1">
    <source>
        <dbReference type="ARBA" id="ARBA00004127"/>
    </source>
</evidence>
<dbReference type="PANTHER" id="PTHR43840">
    <property type="entry name" value="MITOCHONDRIAL METAL TRANSPORTER 1-RELATED"/>
    <property type="match status" value="1"/>
</dbReference>
<dbReference type="Pfam" id="PF16916">
    <property type="entry name" value="ZT_dimer"/>
    <property type="match status" value="1"/>
</dbReference>
<evidence type="ECO:0000256" key="8">
    <source>
        <dbReference type="SAM" id="Phobius"/>
    </source>
</evidence>
<evidence type="ECO:0000256" key="7">
    <source>
        <dbReference type="ARBA" id="ARBA00023136"/>
    </source>
</evidence>
<organism evidence="11 12">
    <name type="scientific">Populus trichocarpa</name>
    <name type="common">Western balsam poplar</name>
    <name type="synonym">Populus balsamifera subsp. trichocarpa</name>
    <dbReference type="NCBI Taxonomy" id="3694"/>
    <lineage>
        <taxon>Eukaryota</taxon>
        <taxon>Viridiplantae</taxon>
        <taxon>Streptophyta</taxon>
        <taxon>Embryophyta</taxon>
        <taxon>Tracheophyta</taxon>
        <taxon>Spermatophyta</taxon>
        <taxon>Magnoliopsida</taxon>
        <taxon>eudicotyledons</taxon>
        <taxon>Gunneridae</taxon>
        <taxon>Pentapetalae</taxon>
        <taxon>rosids</taxon>
        <taxon>fabids</taxon>
        <taxon>Malpighiales</taxon>
        <taxon>Salicaceae</taxon>
        <taxon>Saliceae</taxon>
        <taxon>Populus</taxon>
    </lineage>
</organism>